<dbReference type="RefSeq" id="WP_072782749.1">
    <property type="nucleotide sequence ID" value="NZ_CP045292.1"/>
</dbReference>
<evidence type="ECO:0000313" key="2">
    <source>
        <dbReference type="Proteomes" id="UP000184232"/>
    </source>
</evidence>
<proteinExistence type="predicted"/>
<dbReference type="EMBL" id="FQZH01000001">
    <property type="protein sequence ID" value="SHI93054.1"/>
    <property type="molecule type" value="Genomic_DNA"/>
</dbReference>
<accession>A0A1M6F5P8</accession>
<dbReference type="OrthoDB" id="1466062at2"/>
<reference evidence="1 2" key="1">
    <citation type="submission" date="2016-11" db="EMBL/GenBank/DDBJ databases">
        <authorList>
            <person name="Jaros S."/>
            <person name="Januszkiewicz K."/>
            <person name="Wedrychowicz H."/>
        </authorList>
    </citation>
    <scope>NUCLEOTIDE SEQUENCE [LARGE SCALE GENOMIC DNA]</scope>
    <source>
        <strain evidence="1 2">DSM 22807</strain>
    </source>
</reference>
<dbReference type="InterPro" id="IPR025366">
    <property type="entry name" value="DUF4270"/>
</dbReference>
<dbReference type="PROSITE" id="PS51257">
    <property type="entry name" value="PROKAR_LIPOPROTEIN"/>
    <property type="match status" value="1"/>
</dbReference>
<dbReference type="AlphaFoldDB" id="A0A1M6F5P8"/>
<name>A0A1M6F5P8_9FLAO</name>
<gene>
    <name evidence="1" type="ORF">SAMN05444337_1135</name>
</gene>
<dbReference type="STRING" id="683124.SAMN05444337_1135"/>
<evidence type="ECO:0008006" key="3">
    <source>
        <dbReference type="Google" id="ProtNLM"/>
    </source>
</evidence>
<dbReference type="Proteomes" id="UP000184232">
    <property type="component" value="Unassembled WGS sequence"/>
</dbReference>
<evidence type="ECO:0000313" key="1">
    <source>
        <dbReference type="EMBL" id="SHI93054.1"/>
    </source>
</evidence>
<sequence length="537" mass="60324">MKKYIFIISAVFLTLLSCDKDYNSIGSNIIGEGNYNFEKYEAQNIKAYTKPTGAVQSNNLPINALGVFQNPFFGQNVASFVTQVELDDTDPILGYDIEMQSIDSVYLYIPYFSHLDPNNDAVGNDPNLYILDSISGDSQLPFDLKIYESGYYLANNDVNDPTQGQKYFSDEKSTIENNLVSTPLNNSSDVLQNNNFLFSNDEIIIYETDGNGQKVDNEGNPVTDPADWVIKDRMDPGMWLDLDKNFFLNKVLLANSNNLLNNNNFKEYFRGLYFQVNPIASNAAQAQMDFSKGYIVIQYHSKADTNSTTELKKKTLKLNLKGNTINFFENTNSSNYQTILDASDPVNGDATLALRGQVGSGAFIELFDQNELDNLRSKNWLINDAILTINVKDLGQTNASRIYLYDATNNTYIYDYYLDPTTNYDNKLNKYTFGGLLENNSETGEKKYRIKITSHIRNLLNTDVDELAENVLLGLVVTEDINVSTLRSIKNTTTFGNELIPTSSIMGPTGTVLYGTNVSAADIAKKMKLDIYYTEPK</sequence>
<protein>
    <recommendedName>
        <fullName evidence="3">DUF4270 domain-containing protein</fullName>
    </recommendedName>
</protein>
<organism evidence="1 2">
    <name type="scientific">Flavobacterium haoranii</name>
    <dbReference type="NCBI Taxonomy" id="683124"/>
    <lineage>
        <taxon>Bacteria</taxon>
        <taxon>Pseudomonadati</taxon>
        <taxon>Bacteroidota</taxon>
        <taxon>Flavobacteriia</taxon>
        <taxon>Flavobacteriales</taxon>
        <taxon>Flavobacteriaceae</taxon>
        <taxon>Flavobacterium</taxon>
    </lineage>
</organism>
<dbReference type="Pfam" id="PF14092">
    <property type="entry name" value="DUF4270"/>
    <property type="match status" value="1"/>
</dbReference>
<keyword evidence="2" id="KW-1185">Reference proteome</keyword>